<dbReference type="EMBL" id="JABXXO010000008">
    <property type="protein sequence ID" value="KAF7771822.1"/>
    <property type="molecule type" value="Genomic_DNA"/>
</dbReference>
<protein>
    <recommendedName>
        <fullName evidence="1">DUF6593 domain-containing protein</fullName>
    </recommendedName>
</protein>
<dbReference type="Pfam" id="PF20236">
    <property type="entry name" value="DUF6593"/>
    <property type="match status" value="1"/>
</dbReference>
<organism evidence="2 3">
    <name type="scientific">Agaricus bisporus var. burnettii</name>
    <dbReference type="NCBI Taxonomy" id="192524"/>
    <lineage>
        <taxon>Eukaryota</taxon>
        <taxon>Fungi</taxon>
        <taxon>Dikarya</taxon>
        <taxon>Basidiomycota</taxon>
        <taxon>Agaricomycotina</taxon>
        <taxon>Agaricomycetes</taxon>
        <taxon>Agaricomycetidae</taxon>
        <taxon>Agaricales</taxon>
        <taxon>Agaricineae</taxon>
        <taxon>Agaricaceae</taxon>
        <taxon>Agaricus</taxon>
    </lineage>
</organism>
<evidence type="ECO:0000313" key="3">
    <source>
        <dbReference type="Proteomes" id="UP000629468"/>
    </source>
</evidence>
<sequence length="196" mass="22326">MNSQVTLTNNSSSVTSKGQVRLLYKRSDLRNALLLENGVPRYFLATSQDGVSKVKISDAARNAVVDVERRSFSKDTFRFANRYDGKAVKVADVLRKAPSTSDGRRSMALDTPDGLYYWRKIQTHQWMLYEESSSTPVAWTEHVSGSEPTWALIVDNQVECVMDYVLASFFYYVKFELDSIDGWENMDSRAAYLSMK</sequence>
<reference evidence="2 3" key="1">
    <citation type="journal article" name="Sci. Rep.">
        <title>Telomere-to-telomere assembled and centromere annotated genomes of the two main subspecies of the button mushroom Agaricus bisporus reveal especially polymorphic chromosome ends.</title>
        <authorList>
            <person name="Sonnenberg A.S.M."/>
            <person name="Sedaghat-Telgerd N."/>
            <person name="Lavrijssen B."/>
            <person name="Ohm R.A."/>
            <person name="Hendrickx P.M."/>
            <person name="Scholtmeijer K."/>
            <person name="Baars J.J.P."/>
            <person name="van Peer A."/>
        </authorList>
    </citation>
    <scope>NUCLEOTIDE SEQUENCE [LARGE SCALE GENOMIC DNA]</scope>
    <source>
        <strain evidence="2 3">H119_p4</strain>
    </source>
</reference>
<gene>
    <name evidence="2" type="ORF">Agabi119p4_6133</name>
</gene>
<name>A0A8H7F1D4_AGABI</name>
<dbReference type="AlphaFoldDB" id="A0A8H7F1D4"/>
<comment type="caution">
    <text evidence="2">The sequence shown here is derived from an EMBL/GenBank/DDBJ whole genome shotgun (WGS) entry which is preliminary data.</text>
</comment>
<dbReference type="InterPro" id="IPR046528">
    <property type="entry name" value="DUF6593"/>
</dbReference>
<evidence type="ECO:0000313" key="2">
    <source>
        <dbReference type="EMBL" id="KAF7771822.1"/>
    </source>
</evidence>
<feature type="domain" description="DUF6593" evidence="1">
    <location>
        <begin position="29"/>
        <end position="171"/>
    </location>
</feature>
<proteinExistence type="predicted"/>
<evidence type="ECO:0000259" key="1">
    <source>
        <dbReference type="Pfam" id="PF20236"/>
    </source>
</evidence>
<accession>A0A8H7F1D4</accession>
<dbReference type="Proteomes" id="UP000629468">
    <property type="component" value="Unassembled WGS sequence"/>
</dbReference>